<keyword evidence="2" id="KW-0472">Membrane</keyword>
<keyword evidence="2" id="KW-1133">Transmembrane helix</keyword>
<organism evidence="3 4">
    <name type="scientific">Luteimonas lutimaris</name>
    <dbReference type="NCBI Taxonomy" id="698645"/>
    <lineage>
        <taxon>Bacteria</taxon>
        <taxon>Pseudomonadati</taxon>
        <taxon>Pseudomonadota</taxon>
        <taxon>Gammaproteobacteria</taxon>
        <taxon>Lysobacterales</taxon>
        <taxon>Lysobacteraceae</taxon>
        <taxon>Luteimonas</taxon>
    </lineage>
</organism>
<keyword evidence="2" id="KW-0812">Transmembrane</keyword>
<name>A0ABP7MGV0_9GAMM</name>
<feature type="coiled-coil region" evidence="1">
    <location>
        <begin position="33"/>
        <end position="60"/>
    </location>
</feature>
<accession>A0ABP7MGV0</accession>
<sequence>MTPILALPAAIVAALLLVLLLRRRRDSERHRAVAGLLDAADGLEARLREARAEIEAVAGSDENPVREAMQEMLRQRLWLQQHGGDASLDELRLVRDSIEAARLRIDQQLVQVERARATMP</sequence>
<protein>
    <submittedName>
        <fullName evidence="3">Uncharacterized protein</fullName>
    </submittedName>
</protein>
<dbReference type="Proteomes" id="UP001501727">
    <property type="component" value="Unassembled WGS sequence"/>
</dbReference>
<feature type="transmembrane region" description="Helical" evidence="2">
    <location>
        <begin position="6"/>
        <end position="22"/>
    </location>
</feature>
<proteinExistence type="predicted"/>
<comment type="caution">
    <text evidence="3">The sequence shown here is derived from an EMBL/GenBank/DDBJ whole genome shotgun (WGS) entry which is preliminary data.</text>
</comment>
<keyword evidence="4" id="KW-1185">Reference proteome</keyword>
<dbReference type="RefSeq" id="WP_344759327.1">
    <property type="nucleotide sequence ID" value="NZ_BAAAZU010000006.1"/>
</dbReference>
<keyword evidence="1" id="KW-0175">Coiled coil</keyword>
<evidence type="ECO:0000313" key="4">
    <source>
        <dbReference type="Proteomes" id="UP001501727"/>
    </source>
</evidence>
<evidence type="ECO:0000313" key="3">
    <source>
        <dbReference type="EMBL" id="GAA3922032.1"/>
    </source>
</evidence>
<reference evidence="4" key="1">
    <citation type="journal article" date="2019" name="Int. J. Syst. Evol. Microbiol.">
        <title>The Global Catalogue of Microorganisms (GCM) 10K type strain sequencing project: providing services to taxonomists for standard genome sequencing and annotation.</title>
        <authorList>
            <consortium name="The Broad Institute Genomics Platform"/>
            <consortium name="The Broad Institute Genome Sequencing Center for Infectious Disease"/>
            <person name="Wu L."/>
            <person name="Ma J."/>
        </authorList>
    </citation>
    <scope>NUCLEOTIDE SEQUENCE [LARGE SCALE GENOMIC DNA]</scope>
    <source>
        <strain evidence="4">JCM 16916</strain>
    </source>
</reference>
<evidence type="ECO:0000256" key="1">
    <source>
        <dbReference type="SAM" id="Coils"/>
    </source>
</evidence>
<evidence type="ECO:0000256" key="2">
    <source>
        <dbReference type="SAM" id="Phobius"/>
    </source>
</evidence>
<gene>
    <name evidence="3" type="ORF">GCM10022229_14780</name>
</gene>
<dbReference type="EMBL" id="BAAAZU010000006">
    <property type="protein sequence ID" value="GAA3922032.1"/>
    <property type="molecule type" value="Genomic_DNA"/>
</dbReference>